<dbReference type="CDD" id="cd00306">
    <property type="entry name" value="Peptidases_S8_S53"/>
    <property type="match status" value="1"/>
</dbReference>
<proteinExistence type="inferred from homology"/>
<evidence type="ECO:0000256" key="4">
    <source>
        <dbReference type="ARBA" id="ARBA00022825"/>
    </source>
</evidence>
<comment type="caution">
    <text evidence="7">The sequence shown here is derived from an EMBL/GenBank/DDBJ whole genome shotgun (WGS) entry which is preliminary data.</text>
</comment>
<feature type="active site" description="Charge relay system" evidence="5">
    <location>
        <position position="202"/>
    </location>
</feature>
<keyword evidence="3 5" id="KW-0378">Hydrolase</keyword>
<dbReference type="PANTHER" id="PTHR43806">
    <property type="entry name" value="PEPTIDASE S8"/>
    <property type="match status" value="1"/>
</dbReference>
<evidence type="ECO:0000256" key="5">
    <source>
        <dbReference type="PROSITE-ProRule" id="PRU01240"/>
    </source>
</evidence>
<dbReference type="PROSITE" id="PS00138">
    <property type="entry name" value="SUBTILASE_SER"/>
    <property type="match status" value="1"/>
</dbReference>
<sequence>MIAREMGVRLVAGPGDQNPTYLYEHGHILVRQGDVGDVVRQVNAGRRFPVPDPDEGDVKVGLVRMRVDDPEDPVVNESRDGGVAMALDAMKTIERTNGGRVVGSRNHIVAIASGGVNSCPSDEPGPPKHEMNPGLSFRPTVEQPSVTVLVVDTGLVENHRELYPWMLHVLATEGDTLNNTGHDRASDPVKDTDDVIKLYVGHGTFIAGIIAATAPAASVRVSAKLINAGAIDERNFGFEMLEALNPQGVLSDVPPIWPDIISLSAGTHNDDGAPLLGMEEFMSQLALHPETVLVAAAGNNGRDDPFWPAAYARLPEHSDAVVSVGALRRDGTEGACFTNHGNWVQVYAPGEKLTGAFLGTPTHPRKYRYQHSTYDHCRWQQTFQHDFAYDCTCGYPRRVGELSTSLSQAETETFAGRAEWSGTSFSTPVVAAMIANHMGANPGLGSRAAAAALLSSPSNPRARVHGLDVLALRPPLWSDGDVQRHPPSPAQS</sequence>
<accession>A0ABP7J2C5</accession>
<dbReference type="SUPFAM" id="SSF52743">
    <property type="entry name" value="Subtilisin-like"/>
    <property type="match status" value="1"/>
</dbReference>
<keyword evidence="8" id="KW-1185">Reference proteome</keyword>
<dbReference type="InterPro" id="IPR015500">
    <property type="entry name" value="Peptidase_S8_subtilisin-rel"/>
</dbReference>
<evidence type="ECO:0000313" key="7">
    <source>
        <dbReference type="EMBL" id="GAA3833006.1"/>
    </source>
</evidence>
<dbReference type="Pfam" id="PF00082">
    <property type="entry name" value="Peptidase_S8"/>
    <property type="match status" value="1"/>
</dbReference>
<dbReference type="EMBL" id="BAAAZR010000032">
    <property type="protein sequence ID" value="GAA3833006.1"/>
    <property type="molecule type" value="Genomic_DNA"/>
</dbReference>
<feature type="active site" description="Charge relay system" evidence="5">
    <location>
        <position position="424"/>
    </location>
</feature>
<evidence type="ECO:0000256" key="1">
    <source>
        <dbReference type="ARBA" id="ARBA00011073"/>
    </source>
</evidence>
<gene>
    <name evidence="7" type="ORF">GCM10022226_62860</name>
</gene>
<dbReference type="Proteomes" id="UP001500888">
    <property type="component" value="Unassembled WGS sequence"/>
</dbReference>
<keyword evidence="4 5" id="KW-0720">Serine protease</keyword>
<name>A0ABP7J2C5_9ACTN</name>
<evidence type="ECO:0000313" key="8">
    <source>
        <dbReference type="Proteomes" id="UP001500888"/>
    </source>
</evidence>
<feature type="active site" description="Charge relay system" evidence="5">
    <location>
        <position position="152"/>
    </location>
</feature>
<dbReference type="PANTHER" id="PTHR43806:SF11">
    <property type="entry name" value="CEREVISIN-RELATED"/>
    <property type="match status" value="1"/>
</dbReference>
<organism evidence="7 8">
    <name type="scientific">Sphaerisporangium flaviroseum</name>
    <dbReference type="NCBI Taxonomy" id="509199"/>
    <lineage>
        <taxon>Bacteria</taxon>
        <taxon>Bacillati</taxon>
        <taxon>Actinomycetota</taxon>
        <taxon>Actinomycetes</taxon>
        <taxon>Streptosporangiales</taxon>
        <taxon>Streptosporangiaceae</taxon>
        <taxon>Sphaerisporangium</taxon>
    </lineage>
</organism>
<evidence type="ECO:0000259" key="6">
    <source>
        <dbReference type="Pfam" id="PF00082"/>
    </source>
</evidence>
<reference evidence="8" key="1">
    <citation type="journal article" date="2019" name="Int. J. Syst. Evol. Microbiol.">
        <title>The Global Catalogue of Microorganisms (GCM) 10K type strain sequencing project: providing services to taxonomists for standard genome sequencing and annotation.</title>
        <authorList>
            <consortium name="The Broad Institute Genomics Platform"/>
            <consortium name="The Broad Institute Genome Sequencing Center for Infectious Disease"/>
            <person name="Wu L."/>
            <person name="Ma J."/>
        </authorList>
    </citation>
    <scope>NUCLEOTIDE SEQUENCE [LARGE SCALE GENOMIC DNA]</scope>
    <source>
        <strain evidence="8">JCM 16908</strain>
    </source>
</reference>
<evidence type="ECO:0000256" key="2">
    <source>
        <dbReference type="ARBA" id="ARBA00022670"/>
    </source>
</evidence>
<comment type="similarity">
    <text evidence="1 5">Belongs to the peptidase S8 family.</text>
</comment>
<evidence type="ECO:0000256" key="3">
    <source>
        <dbReference type="ARBA" id="ARBA00022801"/>
    </source>
</evidence>
<dbReference type="PROSITE" id="PS51892">
    <property type="entry name" value="SUBTILASE"/>
    <property type="match status" value="1"/>
</dbReference>
<dbReference type="InterPro" id="IPR036852">
    <property type="entry name" value="Peptidase_S8/S53_dom_sf"/>
</dbReference>
<dbReference type="Gene3D" id="3.40.50.200">
    <property type="entry name" value="Peptidase S8/S53 domain"/>
    <property type="match status" value="1"/>
</dbReference>
<dbReference type="InterPro" id="IPR022398">
    <property type="entry name" value="Peptidase_S8_His-AS"/>
</dbReference>
<feature type="domain" description="Peptidase S8/S53" evidence="6">
    <location>
        <begin position="146"/>
        <end position="456"/>
    </location>
</feature>
<keyword evidence="2 5" id="KW-0645">Protease</keyword>
<dbReference type="InterPro" id="IPR000209">
    <property type="entry name" value="Peptidase_S8/S53_dom"/>
</dbReference>
<dbReference type="InterPro" id="IPR023828">
    <property type="entry name" value="Peptidase_S8_Ser-AS"/>
</dbReference>
<dbReference type="InterPro" id="IPR050131">
    <property type="entry name" value="Peptidase_S8_subtilisin-like"/>
</dbReference>
<protein>
    <submittedName>
        <fullName evidence="7">S8/S53 family peptidase</fullName>
    </submittedName>
</protein>
<dbReference type="PRINTS" id="PR00723">
    <property type="entry name" value="SUBTILISIN"/>
</dbReference>
<dbReference type="PROSITE" id="PS00137">
    <property type="entry name" value="SUBTILASE_HIS"/>
    <property type="match status" value="1"/>
</dbReference>